<organism evidence="2 3">
    <name type="scientific">Apatococcus lobatus</name>
    <dbReference type="NCBI Taxonomy" id="904363"/>
    <lineage>
        <taxon>Eukaryota</taxon>
        <taxon>Viridiplantae</taxon>
        <taxon>Chlorophyta</taxon>
        <taxon>core chlorophytes</taxon>
        <taxon>Trebouxiophyceae</taxon>
        <taxon>Chlorellales</taxon>
        <taxon>Chlorellaceae</taxon>
        <taxon>Apatococcus</taxon>
    </lineage>
</organism>
<evidence type="ECO:0000313" key="3">
    <source>
        <dbReference type="Proteomes" id="UP001438707"/>
    </source>
</evidence>
<evidence type="ECO:0000313" key="2">
    <source>
        <dbReference type="EMBL" id="KAK9838802.1"/>
    </source>
</evidence>
<name>A0AAW1RZR4_9CHLO</name>
<evidence type="ECO:0000256" key="1">
    <source>
        <dbReference type="SAM" id="MobiDB-lite"/>
    </source>
</evidence>
<proteinExistence type="predicted"/>
<keyword evidence="3" id="KW-1185">Reference proteome</keyword>
<feature type="region of interest" description="Disordered" evidence="1">
    <location>
        <begin position="41"/>
        <end position="61"/>
    </location>
</feature>
<feature type="compositionally biased region" description="Low complexity" evidence="1">
    <location>
        <begin position="297"/>
        <end position="317"/>
    </location>
</feature>
<gene>
    <name evidence="2" type="ORF">WJX74_003567</name>
</gene>
<sequence>MTWGDFFATVLAGGAAATAAFATYRANQEVAALRAEEEARLRTRQPRVATRERPAGMDPPDARAWAYSQGAPVDFLRHVEEHEQRTQRLPQHGEHSHHHHHFMDENNDGGWGAEPDLPEFPYYPQYSQHAHEDGSSGYHGYPRPRQAAGMDTFEELFALMHDHAVGARRSPRQANPHELLEEMRTRGHPEGWEPELWGNLEHVHEMMMRRLGGAVPSISVRFSGGQTSEVMDPLAMQLSLMDRDFTDADYEMLSRLDDPARNPSNRTPLTQSQLSELPVHTYQTRKAPSHGQREVHSPSPACASSSSAPGNTSSKPSMKARLEHARSVNTLSGTDHDLLVELVTAVSASLHLSGPLKF</sequence>
<feature type="compositionally biased region" description="Polar residues" evidence="1">
    <location>
        <begin position="262"/>
        <end position="286"/>
    </location>
</feature>
<protein>
    <submittedName>
        <fullName evidence="2">Uncharacterized protein</fullName>
    </submittedName>
</protein>
<feature type="compositionally biased region" description="Basic and acidic residues" evidence="1">
    <location>
        <begin position="83"/>
        <end position="94"/>
    </location>
</feature>
<dbReference type="EMBL" id="JALJOS010000005">
    <property type="protein sequence ID" value="KAK9838802.1"/>
    <property type="molecule type" value="Genomic_DNA"/>
</dbReference>
<feature type="region of interest" description="Disordered" evidence="1">
    <location>
        <begin position="83"/>
        <end position="105"/>
    </location>
</feature>
<comment type="caution">
    <text evidence="2">The sequence shown here is derived from an EMBL/GenBank/DDBJ whole genome shotgun (WGS) entry which is preliminary data.</text>
</comment>
<reference evidence="2 3" key="1">
    <citation type="journal article" date="2024" name="Nat. Commun.">
        <title>Phylogenomics reveals the evolutionary origins of lichenization in chlorophyte algae.</title>
        <authorList>
            <person name="Puginier C."/>
            <person name="Libourel C."/>
            <person name="Otte J."/>
            <person name="Skaloud P."/>
            <person name="Haon M."/>
            <person name="Grisel S."/>
            <person name="Petersen M."/>
            <person name="Berrin J.G."/>
            <person name="Delaux P.M."/>
            <person name="Dal Grande F."/>
            <person name="Keller J."/>
        </authorList>
    </citation>
    <scope>NUCLEOTIDE SEQUENCE [LARGE SCALE GENOMIC DNA]</scope>
    <source>
        <strain evidence="2 3">SAG 2145</strain>
    </source>
</reference>
<dbReference type="AlphaFoldDB" id="A0AAW1RZR4"/>
<feature type="region of interest" description="Disordered" evidence="1">
    <location>
        <begin position="255"/>
        <end position="322"/>
    </location>
</feature>
<dbReference type="Proteomes" id="UP001438707">
    <property type="component" value="Unassembled WGS sequence"/>
</dbReference>
<accession>A0AAW1RZR4</accession>